<evidence type="ECO:0000256" key="3">
    <source>
        <dbReference type="ARBA" id="ARBA00022490"/>
    </source>
</evidence>
<feature type="domain" description="DNA-binding protein H-NS-like C-terminal" evidence="7">
    <location>
        <begin position="88"/>
        <end position="134"/>
    </location>
</feature>
<comment type="similarity">
    <text evidence="2 5">Belongs to the histone-like protein H-NS family.</text>
</comment>
<sequence length="135" mass="15365">MNEFLKTLLNIRSLRASLRELSFEQLEEAKAKFDSVYQEQLDEINKARELAEERKRKVSEFVSLLADAGINPHELLAEAEAVGTKAPRGPRMPREPKYQYEENGVVKTWTGQGRTPKAIADQLAEGFDLSDFLIK</sequence>
<dbReference type="GO" id="GO:0030527">
    <property type="term" value="F:structural constituent of chromatin"/>
    <property type="evidence" value="ECO:0007669"/>
    <property type="project" value="InterPro"/>
</dbReference>
<gene>
    <name evidence="8" type="ORF">GWI30_23125</name>
</gene>
<proteinExistence type="inferred from homology"/>
<feature type="DNA-binding region" evidence="6">
    <location>
        <begin position="112"/>
        <end position="117"/>
    </location>
</feature>
<evidence type="ECO:0000256" key="6">
    <source>
        <dbReference type="PIRSR" id="PIRSR002096-1"/>
    </source>
</evidence>
<dbReference type="InterPro" id="IPR001801">
    <property type="entry name" value="Histone_HNS"/>
</dbReference>
<dbReference type="GO" id="GO:0003680">
    <property type="term" value="F:minor groove of adenine-thymine-rich DNA binding"/>
    <property type="evidence" value="ECO:0007669"/>
    <property type="project" value="TreeGrafter"/>
</dbReference>
<dbReference type="RefSeq" id="WP_114523317.1">
    <property type="nucleotide sequence ID" value="NZ_CAWPID010000002.1"/>
</dbReference>
<accession>A0AAE6SNF2</accession>
<evidence type="ECO:0000313" key="8">
    <source>
        <dbReference type="EMBL" id="QHQ53727.1"/>
    </source>
</evidence>
<dbReference type="Pfam" id="PF00816">
    <property type="entry name" value="Histone_HNS"/>
    <property type="match status" value="1"/>
</dbReference>
<dbReference type="GO" id="GO:0009295">
    <property type="term" value="C:nucleoid"/>
    <property type="evidence" value="ECO:0007669"/>
    <property type="project" value="UniProtKB-SubCell"/>
</dbReference>
<dbReference type="GO" id="GO:0046983">
    <property type="term" value="F:protein dimerization activity"/>
    <property type="evidence" value="ECO:0007669"/>
    <property type="project" value="InterPro"/>
</dbReference>
<protein>
    <recommendedName>
        <fullName evidence="5">DNA-binding protein</fullName>
    </recommendedName>
</protein>
<dbReference type="EMBL" id="CP047963">
    <property type="protein sequence ID" value="QHQ53727.1"/>
    <property type="molecule type" value="Genomic_DNA"/>
</dbReference>
<dbReference type="Pfam" id="PF22470">
    <property type="entry name" value="Histone_HNS_N"/>
    <property type="match status" value="1"/>
</dbReference>
<keyword evidence="8" id="KW-0614">Plasmid</keyword>
<dbReference type="SUPFAM" id="SSF81273">
    <property type="entry name" value="H-NS histone-like proteins"/>
    <property type="match status" value="2"/>
</dbReference>
<name>A0AAE6SNF2_AERME</name>
<evidence type="ECO:0000256" key="5">
    <source>
        <dbReference type="PIRNR" id="PIRNR002096"/>
    </source>
</evidence>
<dbReference type="SMART" id="SM00528">
    <property type="entry name" value="HNS"/>
    <property type="match status" value="1"/>
</dbReference>
<keyword evidence="3" id="KW-0963">Cytoplasm</keyword>
<dbReference type="InterPro" id="IPR027444">
    <property type="entry name" value="H-NS_C_dom"/>
</dbReference>
<keyword evidence="4 5" id="KW-0238">DNA-binding</keyword>
<dbReference type="GO" id="GO:0003681">
    <property type="term" value="F:bent DNA binding"/>
    <property type="evidence" value="ECO:0007669"/>
    <property type="project" value="TreeGrafter"/>
</dbReference>
<evidence type="ECO:0000313" key="9">
    <source>
        <dbReference type="Proteomes" id="UP000463871"/>
    </source>
</evidence>
<dbReference type="Gene3D" id="4.10.430.10">
    <property type="entry name" value="Histone-like protein H-NS, C-terminal domain"/>
    <property type="match status" value="1"/>
</dbReference>
<dbReference type="Gene3D" id="1.10.287.1050">
    <property type="entry name" value="H-NS histone-like proteins"/>
    <property type="match status" value="1"/>
</dbReference>
<organism evidence="8 9">
    <name type="scientific">Aeromonas media</name>
    <dbReference type="NCBI Taxonomy" id="651"/>
    <lineage>
        <taxon>Bacteria</taxon>
        <taxon>Pseudomonadati</taxon>
        <taxon>Pseudomonadota</taxon>
        <taxon>Gammaproteobacteria</taxon>
        <taxon>Aeromonadales</taxon>
        <taxon>Aeromonadaceae</taxon>
        <taxon>Aeromonas</taxon>
    </lineage>
</organism>
<dbReference type="AlphaFoldDB" id="A0AAE6SNF2"/>
<dbReference type="GO" id="GO:0000976">
    <property type="term" value="F:transcription cis-regulatory region binding"/>
    <property type="evidence" value="ECO:0007669"/>
    <property type="project" value="TreeGrafter"/>
</dbReference>
<dbReference type="InterPro" id="IPR037150">
    <property type="entry name" value="H-NS_C_dom_sf"/>
</dbReference>
<evidence type="ECO:0000256" key="4">
    <source>
        <dbReference type="ARBA" id="ARBA00023125"/>
    </source>
</evidence>
<evidence type="ECO:0000259" key="7">
    <source>
        <dbReference type="SMART" id="SM00528"/>
    </source>
</evidence>
<geneLocation type="plasmid" evidence="9">
    <name>pmc64a</name>
</geneLocation>
<dbReference type="GO" id="GO:0001217">
    <property type="term" value="F:DNA-binding transcription repressor activity"/>
    <property type="evidence" value="ECO:0007669"/>
    <property type="project" value="TreeGrafter"/>
</dbReference>
<evidence type="ECO:0000256" key="2">
    <source>
        <dbReference type="ARBA" id="ARBA00010610"/>
    </source>
</evidence>
<dbReference type="Proteomes" id="UP000463871">
    <property type="component" value="Plasmid pMC64A"/>
</dbReference>
<dbReference type="PIRSF" id="PIRSF002096">
    <property type="entry name" value="HnS"/>
    <property type="match status" value="1"/>
</dbReference>
<dbReference type="PANTHER" id="PTHR38097:SF2">
    <property type="entry name" value="DNA-BINDING PROTEIN STPA"/>
    <property type="match status" value="1"/>
</dbReference>
<reference evidence="8 9" key="1">
    <citation type="submission" date="2020-01" db="EMBL/GenBank/DDBJ databases">
        <title>Complete genome of Aeromonas media MC64.</title>
        <authorList>
            <person name="Cao G."/>
            <person name="Fu J."/>
            <person name="Zhong C."/>
        </authorList>
    </citation>
    <scope>NUCLEOTIDE SEQUENCE [LARGE SCALE GENOMIC DNA]</scope>
    <source>
        <strain evidence="8 9">MC64</strain>
        <plasmid evidence="9">pmc64a</plasmid>
    </source>
</reference>
<dbReference type="InterPro" id="IPR027454">
    <property type="entry name" value="Histone_HNS_N"/>
</dbReference>
<dbReference type="PANTHER" id="PTHR38097">
    <property type="match status" value="1"/>
</dbReference>
<dbReference type="InterPro" id="IPR054180">
    <property type="entry name" value="H-NS-like_N"/>
</dbReference>
<evidence type="ECO:0000256" key="1">
    <source>
        <dbReference type="ARBA" id="ARBA00004453"/>
    </source>
</evidence>
<dbReference type="GO" id="GO:0005829">
    <property type="term" value="C:cytosol"/>
    <property type="evidence" value="ECO:0007669"/>
    <property type="project" value="TreeGrafter"/>
</dbReference>
<dbReference type="GO" id="GO:0032993">
    <property type="term" value="C:protein-DNA complex"/>
    <property type="evidence" value="ECO:0007669"/>
    <property type="project" value="TreeGrafter"/>
</dbReference>
<comment type="subcellular location">
    <subcellularLocation>
        <location evidence="1">Cytoplasm</location>
        <location evidence="1">Nucleoid</location>
    </subcellularLocation>
</comment>